<evidence type="ECO:0000313" key="1">
    <source>
        <dbReference type="EMBL" id="GFH21881.1"/>
    </source>
</evidence>
<protein>
    <submittedName>
        <fullName evidence="1">Uncharacterized protein</fullName>
    </submittedName>
</protein>
<evidence type="ECO:0000313" key="2">
    <source>
        <dbReference type="Proteomes" id="UP000485058"/>
    </source>
</evidence>
<reference evidence="1 2" key="1">
    <citation type="submission" date="2020-02" db="EMBL/GenBank/DDBJ databases">
        <title>Draft genome sequence of Haematococcus lacustris strain NIES-144.</title>
        <authorList>
            <person name="Morimoto D."/>
            <person name="Nakagawa S."/>
            <person name="Yoshida T."/>
            <person name="Sawayama S."/>
        </authorList>
    </citation>
    <scope>NUCLEOTIDE SEQUENCE [LARGE SCALE GENOMIC DNA]</scope>
    <source>
        <strain evidence="1 2">NIES-144</strain>
    </source>
</reference>
<keyword evidence="2" id="KW-1185">Reference proteome</keyword>
<sequence>MPTRTSGSHHTVAVNSPRLQAGSAGTLVSYLPCMTSQRNGVEAPYSALVRCGHLRMCIRTSPVRLGPQLATAPRHLLFRCAAVWQELKLDTQLDAGLTSSMRCAHLTGKTLRCLPFRTANAAPGSKPSSGAVWGYAAGMPQWQQKHTALHQKLDNSCPCLQDVAWYIATSSWALVSTLAGPITYNTQAHA</sequence>
<dbReference type="EMBL" id="BLLF01001923">
    <property type="protein sequence ID" value="GFH21881.1"/>
    <property type="molecule type" value="Genomic_DNA"/>
</dbReference>
<accession>A0A699ZI09</accession>
<dbReference type="Proteomes" id="UP000485058">
    <property type="component" value="Unassembled WGS sequence"/>
</dbReference>
<gene>
    <name evidence="1" type="ORF">HaLaN_19261</name>
</gene>
<proteinExistence type="predicted"/>
<name>A0A699ZI09_HAELA</name>
<comment type="caution">
    <text evidence="1">The sequence shown here is derived from an EMBL/GenBank/DDBJ whole genome shotgun (WGS) entry which is preliminary data.</text>
</comment>
<dbReference type="AlphaFoldDB" id="A0A699ZI09"/>
<organism evidence="1 2">
    <name type="scientific">Haematococcus lacustris</name>
    <name type="common">Green alga</name>
    <name type="synonym">Haematococcus pluvialis</name>
    <dbReference type="NCBI Taxonomy" id="44745"/>
    <lineage>
        <taxon>Eukaryota</taxon>
        <taxon>Viridiplantae</taxon>
        <taxon>Chlorophyta</taxon>
        <taxon>core chlorophytes</taxon>
        <taxon>Chlorophyceae</taxon>
        <taxon>CS clade</taxon>
        <taxon>Chlamydomonadales</taxon>
        <taxon>Haematococcaceae</taxon>
        <taxon>Haematococcus</taxon>
    </lineage>
</organism>